<comment type="caution">
    <text evidence="2">The sequence shown here is derived from an EMBL/GenBank/DDBJ whole genome shotgun (WGS) entry which is preliminary data.</text>
</comment>
<proteinExistence type="predicted"/>
<evidence type="ECO:0000313" key="3">
    <source>
        <dbReference type="Proteomes" id="UP000266841"/>
    </source>
</evidence>
<dbReference type="Proteomes" id="UP000266841">
    <property type="component" value="Unassembled WGS sequence"/>
</dbReference>
<dbReference type="EMBL" id="AGNL01026063">
    <property type="protein sequence ID" value="EJK58150.1"/>
    <property type="molecule type" value="Genomic_DNA"/>
</dbReference>
<sequence length="86" mass="8942">MLSDPGPMFAIASGVLYKVCSMIAMRFIALVTKPPGGADPSGETSDLNNDNRERGGRGSMPSVAAIARRAQKRLRTGGGAVDRPPA</sequence>
<feature type="non-terminal residue" evidence="2">
    <location>
        <position position="86"/>
    </location>
</feature>
<evidence type="ECO:0000256" key="1">
    <source>
        <dbReference type="SAM" id="MobiDB-lite"/>
    </source>
</evidence>
<reference evidence="2 3" key="1">
    <citation type="journal article" date="2012" name="Genome Biol.">
        <title>Genome and low-iron response of an oceanic diatom adapted to chronic iron limitation.</title>
        <authorList>
            <person name="Lommer M."/>
            <person name="Specht M."/>
            <person name="Roy A.S."/>
            <person name="Kraemer L."/>
            <person name="Andreson R."/>
            <person name="Gutowska M.A."/>
            <person name="Wolf J."/>
            <person name="Bergner S.V."/>
            <person name="Schilhabel M.B."/>
            <person name="Klostermeier U.C."/>
            <person name="Beiko R.G."/>
            <person name="Rosenstiel P."/>
            <person name="Hippler M."/>
            <person name="Laroche J."/>
        </authorList>
    </citation>
    <scope>NUCLEOTIDE SEQUENCE [LARGE SCALE GENOMIC DNA]</scope>
    <source>
        <strain evidence="2 3">CCMP1005</strain>
    </source>
</reference>
<gene>
    <name evidence="2" type="ORF">THAOC_21747</name>
</gene>
<keyword evidence="3" id="KW-1185">Reference proteome</keyword>
<name>K0RYR7_THAOC</name>
<feature type="region of interest" description="Disordered" evidence="1">
    <location>
        <begin position="33"/>
        <end position="86"/>
    </location>
</feature>
<protein>
    <submittedName>
        <fullName evidence="2">Uncharacterized protein</fullName>
    </submittedName>
</protein>
<dbReference type="AlphaFoldDB" id="K0RYR7"/>
<organism evidence="2 3">
    <name type="scientific">Thalassiosira oceanica</name>
    <name type="common">Marine diatom</name>
    <dbReference type="NCBI Taxonomy" id="159749"/>
    <lineage>
        <taxon>Eukaryota</taxon>
        <taxon>Sar</taxon>
        <taxon>Stramenopiles</taxon>
        <taxon>Ochrophyta</taxon>
        <taxon>Bacillariophyta</taxon>
        <taxon>Coscinodiscophyceae</taxon>
        <taxon>Thalassiosirophycidae</taxon>
        <taxon>Thalassiosirales</taxon>
        <taxon>Thalassiosiraceae</taxon>
        <taxon>Thalassiosira</taxon>
    </lineage>
</organism>
<accession>K0RYR7</accession>
<evidence type="ECO:0000313" key="2">
    <source>
        <dbReference type="EMBL" id="EJK58150.1"/>
    </source>
</evidence>